<reference evidence="1 2" key="1">
    <citation type="submission" date="2021-05" db="EMBL/GenBank/DDBJ databases">
        <title>Genome Assembly of Synthetic Allotetraploid Brassica napus Reveals Homoeologous Exchanges between Subgenomes.</title>
        <authorList>
            <person name="Davis J.T."/>
        </authorList>
    </citation>
    <scope>NUCLEOTIDE SEQUENCE [LARGE SCALE GENOMIC DNA]</scope>
    <source>
        <strain evidence="2">cv. Da-Ae</strain>
        <tissue evidence="1">Seedling</tissue>
    </source>
</reference>
<sequence>MEEDGPRQNGSSAETYIFEKINFRQYIFQVEEKHIEPALNIRPDLRFINQMKHNFLIFLTSWWMSMKLADFRDLCLDVLRTTCSNGMKGYLNHVQERLTRLYSGPQWREWKTS</sequence>
<protein>
    <submittedName>
        <fullName evidence="1">Uncharacterized protein</fullName>
    </submittedName>
</protein>
<accession>A0ABQ8E462</accession>
<dbReference type="Proteomes" id="UP000824890">
    <property type="component" value="Unassembled WGS sequence"/>
</dbReference>
<keyword evidence="2" id="KW-1185">Reference proteome</keyword>
<proteinExistence type="predicted"/>
<evidence type="ECO:0000313" key="2">
    <source>
        <dbReference type="Proteomes" id="UP000824890"/>
    </source>
</evidence>
<dbReference type="EMBL" id="JAGKQM010000003">
    <property type="protein sequence ID" value="KAH0936416.1"/>
    <property type="molecule type" value="Genomic_DNA"/>
</dbReference>
<gene>
    <name evidence="1" type="ORF">HID58_013533</name>
</gene>
<comment type="caution">
    <text evidence="1">The sequence shown here is derived from an EMBL/GenBank/DDBJ whole genome shotgun (WGS) entry which is preliminary data.</text>
</comment>
<organism evidence="1 2">
    <name type="scientific">Brassica napus</name>
    <name type="common">Rape</name>
    <dbReference type="NCBI Taxonomy" id="3708"/>
    <lineage>
        <taxon>Eukaryota</taxon>
        <taxon>Viridiplantae</taxon>
        <taxon>Streptophyta</taxon>
        <taxon>Embryophyta</taxon>
        <taxon>Tracheophyta</taxon>
        <taxon>Spermatophyta</taxon>
        <taxon>Magnoliopsida</taxon>
        <taxon>eudicotyledons</taxon>
        <taxon>Gunneridae</taxon>
        <taxon>Pentapetalae</taxon>
        <taxon>rosids</taxon>
        <taxon>malvids</taxon>
        <taxon>Brassicales</taxon>
        <taxon>Brassicaceae</taxon>
        <taxon>Brassiceae</taxon>
        <taxon>Brassica</taxon>
    </lineage>
</organism>
<name>A0ABQ8E462_BRANA</name>
<evidence type="ECO:0000313" key="1">
    <source>
        <dbReference type="EMBL" id="KAH0936416.1"/>
    </source>
</evidence>